<protein>
    <submittedName>
        <fullName evidence="1">Uncharacterized protein</fullName>
    </submittedName>
</protein>
<dbReference type="RefSeq" id="WP_201158112.1">
    <property type="nucleotide sequence ID" value="NZ_NHSD01000299.1"/>
</dbReference>
<dbReference type="Proteomes" id="UP000706333">
    <property type="component" value="Unassembled WGS sequence"/>
</dbReference>
<dbReference type="AlphaFoldDB" id="A0A934TM73"/>
<gene>
    <name evidence="1" type="ORF">CCR87_13620</name>
</gene>
<proteinExistence type="predicted"/>
<keyword evidence="2" id="KW-1185">Reference proteome</keyword>
<reference evidence="1" key="1">
    <citation type="submission" date="2017-05" db="EMBL/GenBank/DDBJ databases">
        <authorList>
            <person name="Imhoff J.F."/>
            <person name="Rahn T."/>
            <person name="Kuenzel S."/>
            <person name="Neulinger S.C."/>
        </authorList>
    </citation>
    <scope>NUCLEOTIDE SEQUENCE</scope>
    <source>
        <strain evidence="1">LMG 28126</strain>
    </source>
</reference>
<evidence type="ECO:0000313" key="2">
    <source>
        <dbReference type="Proteomes" id="UP000706333"/>
    </source>
</evidence>
<name>A0A934TM73_9RHOB</name>
<evidence type="ECO:0000313" key="1">
    <source>
        <dbReference type="EMBL" id="MBK5928360.1"/>
    </source>
</evidence>
<sequence>MTMRLSDLIERLQDLAAECDTDPEVQLAVQPSWPFAHRLTDVVLVDLDADDDEPPHETTAYAPPRIVVYLGEGGQVGYLPGIAKAELGW</sequence>
<accession>A0A934TM73</accession>
<comment type="caution">
    <text evidence="1">The sequence shown here is derived from an EMBL/GenBank/DDBJ whole genome shotgun (WGS) entry which is preliminary data.</text>
</comment>
<reference evidence="1" key="2">
    <citation type="journal article" date="2020" name="Microorganisms">
        <title>Osmotic Adaptation and Compatible Solute Biosynthesis of Phototrophic Bacteria as Revealed from Genome Analyses.</title>
        <authorList>
            <person name="Imhoff J.F."/>
            <person name="Rahn T."/>
            <person name="Kunzel S."/>
            <person name="Keller A."/>
            <person name="Neulinger S.C."/>
        </authorList>
    </citation>
    <scope>NUCLEOTIDE SEQUENCE</scope>
    <source>
        <strain evidence="1">LMG 28126</strain>
    </source>
</reference>
<organism evidence="1 2">
    <name type="scientific">Rhodobaculum claviforme</name>
    <dbReference type="NCBI Taxonomy" id="1549854"/>
    <lineage>
        <taxon>Bacteria</taxon>
        <taxon>Pseudomonadati</taxon>
        <taxon>Pseudomonadota</taxon>
        <taxon>Alphaproteobacteria</taxon>
        <taxon>Rhodobacterales</taxon>
        <taxon>Paracoccaceae</taxon>
        <taxon>Rhodobaculum</taxon>
    </lineage>
</organism>
<dbReference type="EMBL" id="NHSD01000299">
    <property type="protein sequence ID" value="MBK5928360.1"/>
    <property type="molecule type" value="Genomic_DNA"/>
</dbReference>